<dbReference type="InterPro" id="IPR004100">
    <property type="entry name" value="ATPase_F1/V1/A1_a/bsu_N"/>
</dbReference>
<evidence type="ECO:0000313" key="14">
    <source>
        <dbReference type="EMBL" id="KAB0668283.1"/>
    </source>
</evidence>
<keyword evidence="7" id="KW-0406">Ion transport</keyword>
<evidence type="ECO:0000259" key="10">
    <source>
        <dbReference type="Pfam" id="PF00006"/>
    </source>
</evidence>
<dbReference type="Pfam" id="PF00006">
    <property type="entry name" value="ATP-synt_ab"/>
    <property type="match status" value="1"/>
</dbReference>
<name>A0ABQ6TKR6_9BACT</name>
<gene>
    <name evidence="14" type="ORF">F6V30_16625</name>
</gene>
<dbReference type="EMBL" id="VZRA01000010">
    <property type="protein sequence ID" value="KAB0668283.1"/>
    <property type="molecule type" value="Genomic_DNA"/>
</dbReference>
<dbReference type="InterPro" id="IPR000194">
    <property type="entry name" value="ATPase_F1/V1/A1_a/bsu_nucl-bd"/>
</dbReference>
<protein>
    <submittedName>
        <fullName evidence="14">V-type ATP synthase subunit A</fullName>
    </submittedName>
</protein>
<evidence type="ECO:0000313" key="15">
    <source>
        <dbReference type="Proteomes" id="UP000798046"/>
    </source>
</evidence>
<evidence type="ECO:0000259" key="12">
    <source>
        <dbReference type="Pfam" id="PF16886"/>
    </source>
</evidence>
<evidence type="ECO:0000259" key="11">
    <source>
        <dbReference type="Pfam" id="PF02874"/>
    </source>
</evidence>
<keyword evidence="6" id="KW-1278">Translocase</keyword>
<evidence type="ECO:0000256" key="2">
    <source>
        <dbReference type="ARBA" id="ARBA00022448"/>
    </source>
</evidence>
<dbReference type="InterPro" id="IPR031686">
    <property type="entry name" value="ATP-synth_a_Xtn"/>
</dbReference>
<dbReference type="SUPFAM" id="SSF50615">
    <property type="entry name" value="N-terminal domain of alpha and beta subunits of F1 ATP synthase"/>
    <property type="match status" value="1"/>
</dbReference>
<dbReference type="SUPFAM" id="SSF47917">
    <property type="entry name" value="C-terminal domain of alpha and beta subunits of F1 ATP synthase"/>
    <property type="match status" value="1"/>
</dbReference>
<dbReference type="SUPFAM" id="SSF52540">
    <property type="entry name" value="P-loop containing nucleoside triphosphate hydrolases"/>
    <property type="match status" value="1"/>
</dbReference>
<evidence type="ECO:0000256" key="3">
    <source>
        <dbReference type="ARBA" id="ARBA00022741"/>
    </source>
</evidence>
<dbReference type="Gene3D" id="2.40.30.20">
    <property type="match status" value="1"/>
</dbReference>
<dbReference type="InterPro" id="IPR055190">
    <property type="entry name" value="ATP-synt_VA_C"/>
</dbReference>
<dbReference type="Proteomes" id="UP000798046">
    <property type="component" value="Unassembled WGS sequence"/>
</dbReference>
<dbReference type="Gene3D" id="3.40.50.300">
    <property type="entry name" value="P-loop containing nucleotide triphosphate hydrolases"/>
    <property type="match status" value="1"/>
</dbReference>
<keyword evidence="8" id="KW-0066">ATP synthesis</keyword>
<evidence type="ECO:0000259" key="13">
    <source>
        <dbReference type="Pfam" id="PF22919"/>
    </source>
</evidence>
<feature type="domain" description="ATP synthase A/B type C-terminal" evidence="13">
    <location>
        <begin position="434"/>
        <end position="532"/>
    </location>
</feature>
<dbReference type="CDD" id="cd01134">
    <property type="entry name" value="V_A-ATPase_A"/>
    <property type="match status" value="1"/>
</dbReference>
<evidence type="ECO:0000256" key="4">
    <source>
        <dbReference type="ARBA" id="ARBA00022781"/>
    </source>
</evidence>
<proteinExistence type="inferred from homology"/>
<dbReference type="InterPro" id="IPR036121">
    <property type="entry name" value="ATPase_F1/V1/A1_a/bsu_N_sf"/>
</dbReference>
<dbReference type="Gene3D" id="2.40.50.100">
    <property type="match status" value="1"/>
</dbReference>
<dbReference type="NCBIfam" id="NF003220">
    <property type="entry name" value="PRK04192.1"/>
    <property type="match status" value="1"/>
</dbReference>
<dbReference type="PROSITE" id="PS00152">
    <property type="entry name" value="ATPASE_ALPHA_BETA"/>
    <property type="match status" value="1"/>
</dbReference>
<dbReference type="InterPro" id="IPR020003">
    <property type="entry name" value="ATPase_a/bsu_AS"/>
</dbReference>
<organism evidence="14 15">
    <name type="scientific">Oryzomonas sagensis</name>
    <dbReference type="NCBI Taxonomy" id="2603857"/>
    <lineage>
        <taxon>Bacteria</taxon>
        <taxon>Pseudomonadati</taxon>
        <taxon>Thermodesulfobacteriota</taxon>
        <taxon>Desulfuromonadia</taxon>
        <taxon>Geobacterales</taxon>
        <taxon>Geobacteraceae</taxon>
        <taxon>Oryzomonas</taxon>
    </lineage>
</organism>
<keyword evidence="4" id="KW-0375">Hydrogen ion transport</keyword>
<sequence length="542" mass="58409">MDGRITGISGPTVTAKVGGVKLCDMVLVGHAGLVGEVVRLAGEQAIVQVYENTLGLGVGEPVVGTGGQLTVTLGPGLVSTMYDGLQRPLERVRAAVGPFIRPCRDIPPLDTAAEWRFEPDRKAGDEVGAGEVIGRIREGAFVHLITAPVPGRLGEVRSGRCTLAEPVARYADGCGIFALQKWPVRRPRPFRRKLPPVLPLVTGQRVIDFLFPLVRGGTAIFPGGFGTGKTILEQTIAKFADADLVVYVGCGERGNEMAELLEEFRTLKDQRTGASLLFRTIVVVNTSNMPVAAREASIYTAVTIAEYYRDLGLHVLLLADSISRWGEALREISSSLEEMPGEEGYPTYLSSRLAAFFERAGAVETLNGAIGSLTMILSVSPPGGDFSEPVTQACLRTTGVFLMLDAALAHSRHYPAINWAQSYSLYAAGVTGHFTARVAPAWGEMQQRCRELLQREETLREVAEIVGAEGLQDGDRLLMMTTERIRNEFLCQNAYGDDAFCAPERTAAKMGAILALYDRAEAGLKQGLSLDEALVSRVASTL</sequence>
<dbReference type="RefSeq" id="WP_151158328.1">
    <property type="nucleotide sequence ID" value="NZ_VZRA01000010.1"/>
</dbReference>
<dbReference type="Pfam" id="PF16886">
    <property type="entry name" value="ATP-synt_ab_Xtn"/>
    <property type="match status" value="1"/>
</dbReference>
<dbReference type="Pfam" id="PF22919">
    <property type="entry name" value="ATP-synt_VA_C"/>
    <property type="match status" value="1"/>
</dbReference>
<dbReference type="InterPro" id="IPR022878">
    <property type="entry name" value="V-ATPase_asu"/>
</dbReference>
<evidence type="ECO:0000256" key="1">
    <source>
        <dbReference type="ARBA" id="ARBA00008936"/>
    </source>
</evidence>
<keyword evidence="3" id="KW-0547">Nucleotide-binding</keyword>
<evidence type="ECO:0000256" key="5">
    <source>
        <dbReference type="ARBA" id="ARBA00022840"/>
    </source>
</evidence>
<comment type="function">
    <text evidence="9">Produces ATP from ADP in the presence of a proton gradient across the membrane. The V-type alpha chain is a catalytic subunit.</text>
</comment>
<dbReference type="Gene3D" id="1.10.1140.10">
    <property type="entry name" value="Bovine Mitochondrial F1-atpase, Atp Synthase Beta Chain, Chain D, domain 3"/>
    <property type="match status" value="1"/>
</dbReference>
<keyword evidence="15" id="KW-1185">Reference proteome</keyword>
<evidence type="ECO:0000256" key="7">
    <source>
        <dbReference type="ARBA" id="ARBA00023065"/>
    </source>
</evidence>
<feature type="domain" description="ATPase F1/V1/A1 complex alpha/beta subunit N-terminal" evidence="11">
    <location>
        <begin position="5"/>
        <end position="66"/>
    </location>
</feature>
<dbReference type="CDD" id="cd18111">
    <property type="entry name" value="ATP-synt_V_A-type_alpha_C"/>
    <property type="match status" value="1"/>
</dbReference>
<comment type="caution">
    <text evidence="14">The sequence shown here is derived from an EMBL/GenBank/DDBJ whole genome shotgun (WGS) entry which is preliminary data.</text>
</comment>
<evidence type="ECO:0000256" key="6">
    <source>
        <dbReference type="ARBA" id="ARBA00022967"/>
    </source>
</evidence>
<dbReference type="InterPro" id="IPR027417">
    <property type="entry name" value="P-loop_NTPase"/>
</dbReference>
<dbReference type="Pfam" id="PF02874">
    <property type="entry name" value="ATP-synt_ab_N"/>
    <property type="match status" value="1"/>
</dbReference>
<accession>A0ABQ6TKR6</accession>
<reference evidence="14 15" key="1">
    <citation type="journal article" date="2020" name="Microorganisms">
        <title>Description of Three Novel Members in the Family Geobacteraceae, Oryzomonas japonicum gen. nov., sp. nov., Oryzomonas sagensis sp. nov., and Oryzomonas ruber sp. nov.</title>
        <authorList>
            <person name="Xu Z."/>
            <person name="Masuda Y."/>
            <person name="Hayakawa C."/>
            <person name="Ushijima N."/>
            <person name="Kawano K."/>
            <person name="Shiratori Y."/>
            <person name="Senoo K."/>
            <person name="Itoh H."/>
        </authorList>
    </citation>
    <scope>NUCLEOTIDE SEQUENCE [LARGE SCALE GENOMIC DNA]</scope>
    <source>
        <strain evidence="14 15">Red100</strain>
    </source>
</reference>
<dbReference type="PANTHER" id="PTHR43607:SF1">
    <property type="entry name" value="H(+)-TRANSPORTING TWO-SECTOR ATPASE"/>
    <property type="match status" value="1"/>
</dbReference>
<dbReference type="InterPro" id="IPR024034">
    <property type="entry name" value="ATPase_F1/V1_b/a_C"/>
</dbReference>
<evidence type="ECO:0000256" key="9">
    <source>
        <dbReference type="ARBA" id="ARBA00054855"/>
    </source>
</evidence>
<dbReference type="PANTHER" id="PTHR43607">
    <property type="entry name" value="V-TYPE PROTON ATPASE CATALYTIC SUBUNIT A"/>
    <property type="match status" value="1"/>
</dbReference>
<comment type="similarity">
    <text evidence="1">Belongs to the ATPase alpha/beta chains family.</text>
</comment>
<keyword evidence="5" id="KW-0067">ATP-binding</keyword>
<feature type="domain" description="ATPase F1/V1/A1 complex alpha/beta subunit nucleotide-binding" evidence="10">
    <location>
        <begin position="203"/>
        <end position="424"/>
    </location>
</feature>
<evidence type="ECO:0000256" key="8">
    <source>
        <dbReference type="ARBA" id="ARBA00023310"/>
    </source>
</evidence>
<feature type="domain" description="ATPsynthase alpha/beta subunit barrel-sandwich" evidence="12">
    <location>
        <begin position="106"/>
        <end position="185"/>
    </location>
</feature>
<dbReference type="InterPro" id="IPR023366">
    <property type="entry name" value="ATP_synth_asu-like_sf"/>
</dbReference>
<keyword evidence="2" id="KW-0813">Transport</keyword>